<feature type="compositionally biased region" description="Basic and acidic residues" evidence="1">
    <location>
        <begin position="199"/>
        <end position="213"/>
    </location>
</feature>
<dbReference type="InterPro" id="IPR040306">
    <property type="entry name" value="Os02g0753200-like"/>
</dbReference>
<feature type="compositionally biased region" description="Basic and acidic residues" evidence="1">
    <location>
        <begin position="226"/>
        <end position="239"/>
    </location>
</feature>
<protein>
    <submittedName>
        <fullName evidence="2">Uncharacterized protein</fullName>
    </submittedName>
</protein>
<proteinExistence type="predicted"/>
<dbReference type="PANTHER" id="PTHR35321">
    <property type="entry name" value="OS02G0753200 PROTEIN"/>
    <property type="match status" value="1"/>
</dbReference>
<gene>
    <name evidence="2" type="ORF">DH2020_024049</name>
</gene>
<feature type="compositionally biased region" description="Polar residues" evidence="1">
    <location>
        <begin position="129"/>
        <end position="143"/>
    </location>
</feature>
<feature type="compositionally biased region" description="Basic residues" evidence="1">
    <location>
        <begin position="91"/>
        <end position="100"/>
    </location>
</feature>
<feature type="region of interest" description="Disordered" evidence="1">
    <location>
        <begin position="189"/>
        <end position="239"/>
    </location>
</feature>
<comment type="caution">
    <text evidence="2">The sequence shown here is derived from an EMBL/GenBank/DDBJ whole genome shotgun (WGS) entry which is preliminary data.</text>
</comment>
<keyword evidence="3" id="KW-1185">Reference proteome</keyword>
<dbReference type="EMBL" id="JABTTQ020000013">
    <property type="protein sequence ID" value="KAK6143701.1"/>
    <property type="molecule type" value="Genomic_DNA"/>
</dbReference>
<name>A0ABR0WAR8_REHGL</name>
<evidence type="ECO:0000256" key="1">
    <source>
        <dbReference type="SAM" id="MobiDB-lite"/>
    </source>
</evidence>
<sequence>MSLALLQGYSSAEEEEDDQQQLLREDISSDDEANDAVLKTSRSYKPLFDPNPPSSSSLPSAFEVFSEISGPPQFLNNSVQEDAPKEDGQRWRHGGRRNRKEKRDLPSGAVVESKAQLVGIHERVRSDIESNLSQGQSNGSAGNTQGGKRAATVGNPSVEDAAELLRMCVRCGIPKTYSHAKGIVCPVCGDRPPVDSDIETPKKKGSAVKDKEKSKRMKGQSSHATWKSETEMQLRQQFD</sequence>
<dbReference type="Proteomes" id="UP001318860">
    <property type="component" value="Unassembled WGS sequence"/>
</dbReference>
<feature type="region of interest" description="Disordered" evidence="1">
    <location>
        <begin position="1"/>
        <end position="154"/>
    </location>
</feature>
<dbReference type="PANTHER" id="PTHR35321:SF1">
    <property type="entry name" value="OS02G0753200 PROTEIN"/>
    <property type="match status" value="1"/>
</dbReference>
<reference evidence="2 3" key="1">
    <citation type="journal article" date="2021" name="Comput. Struct. Biotechnol. J.">
        <title>De novo genome assembly of the potent medicinal plant Rehmannia glutinosa using nanopore technology.</title>
        <authorList>
            <person name="Ma L."/>
            <person name="Dong C."/>
            <person name="Song C."/>
            <person name="Wang X."/>
            <person name="Zheng X."/>
            <person name="Niu Y."/>
            <person name="Chen S."/>
            <person name="Feng W."/>
        </authorList>
    </citation>
    <scope>NUCLEOTIDE SEQUENCE [LARGE SCALE GENOMIC DNA]</scope>
    <source>
        <strain evidence="2">DH-2019</strain>
    </source>
</reference>
<organism evidence="2 3">
    <name type="scientific">Rehmannia glutinosa</name>
    <name type="common">Chinese foxglove</name>
    <dbReference type="NCBI Taxonomy" id="99300"/>
    <lineage>
        <taxon>Eukaryota</taxon>
        <taxon>Viridiplantae</taxon>
        <taxon>Streptophyta</taxon>
        <taxon>Embryophyta</taxon>
        <taxon>Tracheophyta</taxon>
        <taxon>Spermatophyta</taxon>
        <taxon>Magnoliopsida</taxon>
        <taxon>eudicotyledons</taxon>
        <taxon>Gunneridae</taxon>
        <taxon>Pentapetalae</taxon>
        <taxon>asterids</taxon>
        <taxon>lamiids</taxon>
        <taxon>Lamiales</taxon>
        <taxon>Orobanchaceae</taxon>
        <taxon>Rehmannieae</taxon>
        <taxon>Rehmannia</taxon>
    </lineage>
</organism>
<evidence type="ECO:0000313" key="2">
    <source>
        <dbReference type="EMBL" id="KAK6143701.1"/>
    </source>
</evidence>
<evidence type="ECO:0000313" key="3">
    <source>
        <dbReference type="Proteomes" id="UP001318860"/>
    </source>
</evidence>
<accession>A0ABR0WAR8</accession>